<dbReference type="EMBL" id="JAGMWN010000014">
    <property type="protein sequence ID" value="MBP5859056.1"/>
    <property type="molecule type" value="Genomic_DNA"/>
</dbReference>
<name>A0A8J7SQF6_9PROT</name>
<dbReference type="SUPFAM" id="SSF53795">
    <property type="entry name" value="PEP carboxykinase-like"/>
    <property type="match status" value="1"/>
</dbReference>
<dbReference type="Gene3D" id="3.40.50.300">
    <property type="entry name" value="P-loop containing nucleotide triphosphate hydrolases"/>
    <property type="match status" value="1"/>
</dbReference>
<feature type="domain" description="HPr kinase/phosphorylase C-terminal" evidence="2">
    <location>
        <begin position="51"/>
        <end position="118"/>
    </location>
</feature>
<dbReference type="GO" id="GO:0005524">
    <property type="term" value="F:ATP binding"/>
    <property type="evidence" value="ECO:0007669"/>
    <property type="project" value="InterPro"/>
</dbReference>
<dbReference type="Proteomes" id="UP000672602">
    <property type="component" value="Unassembled WGS sequence"/>
</dbReference>
<feature type="region of interest" description="Disordered" evidence="1">
    <location>
        <begin position="201"/>
        <end position="223"/>
    </location>
</feature>
<feature type="compositionally biased region" description="Pro residues" evidence="1">
    <location>
        <begin position="31"/>
        <end position="42"/>
    </location>
</feature>
<dbReference type="GO" id="GO:0006109">
    <property type="term" value="P:regulation of carbohydrate metabolic process"/>
    <property type="evidence" value="ECO:0007669"/>
    <property type="project" value="InterPro"/>
</dbReference>
<gene>
    <name evidence="3" type="ORF">KAJ83_18695</name>
</gene>
<dbReference type="Pfam" id="PF07475">
    <property type="entry name" value="Hpr_kinase_C"/>
    <property type="match status" value="1"/>
</dbReference>
<dbReference type="AlphaFoldDB" id="A0A8J7SQF6"/>
<evidence type="ECO:0000259" key="2">
    <source>
        <dbReference type="Pfam" id="PF07475"/>
    </source>
</evidence>
<protein>
    <recommendedName>
        <fullName evidence="2">HPr kinase/phosphorylase C-terminal domain-containing protein</fullName>
    </recommendedName>
</protein>
<dbReference type="GO" id="GO:0000155">
    <property type="term" value="F:phosphorelay sensor kinase activity"/>
    <property type="evidence" value="ECO:0007669"/>
    <property type="project" value="InterPro"/>
</dbReference>
<proteinExistence type="predicted"/>
<feature type="region of interest" description="Disordered" evidence="1">
    <location>
        <begin position="28"/>
        <end position="57"/>
    </location>
</feature>
<organism evidence="3 4">
    <name type="scientific">Marivibrio halodurans</name>
    <dbReference type="NCBI Taxonomy" id="2039722"/>
    <lineage>
        <taxon>Bacteria</taxon>
        <taxon>Pseudomonadati</taxon>
        <taxon>Pseudomonadota</taxon>
        <taxon>Alphaproteobacteria</taxon>
        <taxon>Rhodospirillales</taxon>
        <taxon>Rhodospirillaceae</taxon>
        <taxon>Marivibrio</taxon>
    </lineage>
</organism>
<accession>A0A8J7SQF6</accession>
<dbReference type="InterPro" id="IPR027417">
    <property type="entry name" value="P-loop_NTPase"/>
</dbReference>
<evidence type="ECO:0000313" key="4">
    <source>
        <dbReference type="Proteomes" id="UP000672602"/>
    </source>
</evidence>
<evidence type="ECO:0000256" key="1">
    <source>
        <dbReference type="SAM" id="MobiDB-lite"/>
    </source>
</evidence>
<comment type="caution">
    <text evidence="3">The sequence shown here is derived from an EMBL/GenBank/DDBJ whole genome shotgun (WGS) entry which is preliminary data.</text>
</comment>
<keyword evidence="4" id="KW-1185">Reference proteome</keyword>
<dbReference type="InterPro" id="IPR011104">
    <property type="entry name" value="Hpr_kin/Pase_C"/>
</dbReference>
<sequence>MGTSIGAWDRTARRLETIHATALWLVLPEPAGSPEPSRPPEPAGGASGEAGAGVLLRGPSGAGKSDLALRMIATGTARLVADDRVVLWPGKAGHGPRLACPEGLAGLIEVRGLGIVTLESDEWVTGALAADPGEGPSPHCPPLLLVVDLVARSEVPRLPAPDPAHVAGAAVPRIRLHAFDLSTPTKILRAVSIARARAEGTAADAGRDGLGPPARRSSKAWVS</sequence>
<reference evidence="3" key="1">
    <citation type="submission" date="2021-04" db="EMBL/GenBank/DDBJ databases">
        <authorList>
            <person name="Zhang D.-C."/>
        </authorList>
    </citation>
    <scope>NUCLEOTIDE SEQUENCE</scope>
    <source>
        <strain evidence="3">CGMCC 1.15697</strain>
    </source>
</reference>
<evidence type="ECO:0000313" key="3">
    <source>
        <dbReference type="EMBL" id="MBP5859056.1"/>
    </source>
</evidence>